<reference evidence="1" key="1">
    <citation type="submission" date="2022-03" db="EMBL/GenBank/DDBJ databases">
        <authorList>
            <person name="Tunstrom K."/>
        </authorList>
    </citation>
    <scope>NUCLEOTIDE SEQUENCE</scope>
</reference>
<dbReference type="Proteomes" id="UP001153954">
    <property type="component" value="Unassembled WGS sequence"/>
</dbReference>
<name>A0AAU9U232_EUPED</name>
<sequence length="187" mass="22151">MEVSNEIKEDIRKTQTDLKNAIRVHQIWVARLQDDENNVHFKTKVYEAEKEIVAIGQAQKLVVDRLRRELELYQQRLRARNKQVSVENDNRYVAQQLRDHQLQFRNRNRTISLLKPSVLNEIQIKTENINNDVSDSDNDNKYNEKENSIEIDNKNKYMKNVSQLQNIVQDSRSNFANALNKVKESLM</sequence>
<organism evidence="1 2">
    <name type="scientific">Euphydryas editha</name>
    <name type="common">Edith's checkerspot</name>
    <dbReference type="NCBI Taxonomy" id="104508"/>
    <lineage>
        <taxon>Eukaryota</taxon>
        <taxon>Metazoa</taxon>
        <taxon>Ecdysozoa</taxon>
        <taxon>Arthropoda</taxon>
        <taxon>Hexapoda</taxon>
        <taxon>Insecta</taxon>
        <taxon>Pterygota</taxon>
        <taxon>Neoptera</taxon>
        <taxon>Endopterygota</taxon>
        <taxon>Lepidoptera</taxon>
        <taxon>Glossata</taxon>
        <taxon>Ditrysia</taxon>
        <taxon>Papilionoidea</taxon>
        <taxon>Nymphalidae</taxon>
        <taxon>Nymphalinae</taxon>
        <taxon>Euphydryas</taxon>
    </lineage>
</organism>
<accession>A0AAU9U232</accession>
<protein>
    <submittedName>
        <fullName evidence="1">Uncharacterized protein</fullName>
    </submittedName>
</protein>
<gene>
    <name evidence="1" type="ORF">EEDITHA_LOCUS7934</name>
</gene>
<proteinExistence type="predicted"/>
<dbReference type="AlphaFoldDB" id="A0AAU9U232"/>
<evidence type="ECO:0000313" key="1">
    <source>
        <dbReference type="EMBL" id="CAH2092148.1"/>
    </source>
</evidence>
<comment type="caution">
    <text evidence="1">The sequence shown here is derived from an EMBL/GenBank/DDBJ whole genome shotgun (WGS) entry which is preliminary data.</text>
</comment>
<dbReference type="EMBL" id="CAKOGL010000011">
    <property type="protein sequence ID" value="CAH2092148.1"/>
    <property type="molecule type" value="Genomic_DNA"/>
</dbReference>
<keyword evidence="2" id="KW-1185">Reference proteome</keyword>
<evidence type="ECO:0000313" key="2">
    <source>
        <dbReference type="Proteomes" id="UP001153954"/>
    </source>
</evidence>